<proteinExistence type="inferred from homology"/>
<dbReference type="PROSITE" id="PS51464">
    <property type="entry name" value="SIS"/>
    <property type="match status" value="1"/>
</dbReference>
<dbReference type="Pfam" id="PF02878">
    <property type="entry name" value="PGM_PMM_I"/>
    <property type="match status" value="1"/>
</dbReference>
<evidence type="ECO:0000256" key="7">
    <source>
        <dbReference type="ARBA" id="ARBA00023235"/>
    </source>
</evidence>
<evidence type="ECO:0000313" key="9">
    <source>
        <dbReference type="EMBL" id="KKU56493.1"/>
    </source>
</evidence>
<dbReference type="InterPro" id="IPR019490">
    <property type="entry name" value="Glu6P/Mann6P_isomerase_C"/>
</dbReference>
<comment type="caution">
    <text evidence="9">The sequence shown here is derived from an EMBL/GenBank/DDBJ whole genome shotgun (WGS) entry which is preliminary data.</text>
</comment>
<dbReference type="InterPro" id="IPR046348">
    <property type="entry name" value="SIS_dom_sf"/>
</dbReference>
<protein>
    <submittedName>
        <fullName evidence="9">Alpha-phosphoglucomutase / phosphomannomutase</fullName>
    </submittedName>
</protein>
<dbReference type="GO" id="GO:0046872">
    <property type="term" value="F:metal ion binding"/>
    <property type="evidence" value="ECO:0007669"/>
    <property type="project" value="UniProtKB-KW"/>
</dbReference>
<keyword evidence="5" id="KW-0479">Metal-binding</keyword>
<dbReference type="CDD" id="cd05017">
    <property type="entry name" value="SIS_PGI_PMI_1"/>
    <property type="match status" value="1"/>
</dbReference>
<dbReference type="Pfam" id="PF02879">
    <property type="entry name" value="PGM_PMM_II"/>
    <property type="match status" value="1"/>
</dbReference>
<dbReference type="InterPro" id="IPR001347">
    <property type="entry name" value="SIS_dom"/>
</dbReference>
<evidence type="ECO:0000256" key="2">
    <source>
        <dbReference type="ARBA" id="ARBA00010231"/>
    </source>
</evidence>
<name>A0A0G1TQP3_9BACT</name>
<dbReference type="GO" id="GO:1901135">
    <property type="term" value="P:carbohydrate derivative metabolic process"/>
    <property type="evidence" value="ECO:0007669"/>
    <property type="project" value="InterPro"/>
</dbReference>
<dbReference type="Proteomes" id="UP000034607">
    <property type="component" value="Unassembled WGS sequence"/>
</dbReference>
<comment type="cofactor">
    <cofactor evidence="1">
        <name>Mg(2+)</name>
        <dbReference type="ChEBI" id="CHEBI:18420"/>
    </cofactor>
</comment>
<dbReference type="InterPro" id="IPR005841">
    <property type="entry name" value="Alpha-D-phosphohexomutase_SF"/>
</dbReference>
<keyword evidence="7" id="KW-0413">Isomerase</keyword>
<evidence type="ECO:0000256" key="3">
    <source>
        <dbReference type="ARBA" id="ARBA00010523"/>
    </source>
</evidence>
<dbReference type="InterPro" id="IPR036900">
    <property type="entry name" value="A-D-PHexomutase_C_sf"/>
</dbReference>
<dbReference type="InterPro" id="IPR005846">
    <property type="entry name" value="A-D-PHexomutase_a/b/a-III"/>
</dbReference>
<dbReference type="PRINTS" id="PR00509">
    <property type="entry name" value="PGMPMM"/>
</dbReference>
<dbReference type="PANTHER" id="PTHR43771:SF1">
    <property type="entry name" value="PHOSPHOMANNOMUTASE"/>
    <property type="match status" value="1"/>
</dbReference>
<dbReference type="GO" id="GO:0005975">
    <property type="term" value="P:carbohydrate metabolic process"/>
    <property type="evidence" value="ECO:0007669"/>
    <property type="project" value="InterPro"/>
</dbReference>
<dbReference type="Pfam" id="PF10432">
    <property type="entry name" value="bact-PGI_C"/>
    <property type="match status" value="1"/>
</dbReference>
<dbReference type="Gene3D" id="3.40.50.10490">
    <property type="entry name" value="Glucose-6-phosphate isomerase like protein, domain 1"/>
    <property type="match status" value="2"/>
</dbReference>
<evidence type="ECO:0000256" key="6">
    <source>
        <dbReference type="ARBA" id="ARBA00022842"/>
    </source>
</evidence>
<dbReference type="GO" id="GO:0004476">
    <property type="term" value="F:mannose-6-phosphate isomerase activity"/>
    <property type="evidence" value="ECO:0007669"/>
    <property type="project" value="InterPro"/>
</dbReference>
<keyword evidence="4" id="KW-0597">Phosphoprotein</keyword>
<dbReference type="PANTHER" id="PTHR43771">
    <property type="entry name" value="PHOSPHOMANNOMUTASE"/>
    <property type="match status" value="1"/>
</dbReference>
<comment type="similarity">
    <text evidence="2">Belongs to the phosphohexose mutase family.</text>
</comment>
<evidence type="ECO:0000256" key="1">
    <source>
        <dbReference type="ARBA" id="ARBA00001946"/>
    </source>
</evidence>
<dbReference type="Pfam" id="PF02880">
    <property type="entry name" value="PGM_PMM_III"/>
    <property type="match status" value="1"/>
</dbReference>
<keyword evidence="6" id="KW-0460">Magnesium</keyword>
<sequence length="800" mass="87864">MKLFGTSGIRGPADTLFTDDFCRRLGFSFGSWLISQGKTGFIAVAMDPRDSSPRIKAGLIIGLSACGWEIEDHGVIPTPALTYYTQKSAHIGGGLMVTGSHITADLNGVKLFVNGEEVTKDHEPQIEASFSQSVPPGDPSSLEPVVTASNAARDLYLDLLKNLADLPYPKWKIILDTANGTQTQVMRQLLPDLGLDTDCTGDCDIQSPYFVPRDTETQNSFTDLIRHLLSSHADLGVGFDVDGDRVIFIDEKGRYVPGDFSCSLLALASDSASIVTPISTSDVVDEIGKKVYRTPVGSTFVIAAMKRFGAKFGFEPNGGGISSEILYGRDGGTTLIKLLNLLKNQKLSLSSALDTLPKYHLFRDKLDCPFSRYDDVYQKVKQKYSRYPINSLDGRKIDFGDHNWLLFRGSGNAPEFRIFSQSPDVNQAARLAREGLSLVKSVLHPDSYRIPSPDILSDQLIRLDSLRVGDSITAFPDQCAQVIKDISLQHPPASCSLVDNIVVSGMGGSALGGRVLASLERQVLKVPLVISTEFHLPNFVGPKSLVVISSYSGNTAESISALAEARARNAQVYILASGGKLAQIAKKDNLPAYIFDPLHNPSGQPRMGLGYNIISLVSLLSRCRLINSLPELNRLPQFLKDRQAHSAEFFALAVKLTAKIPVLIAAEHLKGAAHCFRNQLNENSKTFACLFDLPEANHHLLEGLTLPKTNPQNLQFIFLYSDYYQEQIKKRFTLTSQVIQKNSLPSLTFSPSGPNPLFETMDMIQSGSYIAYYLALINRIDPGPIPWVDWYKDQINNIQL</sequence>
<dbReference type="Gene3D" id="3.40.120.10">
    <property type="entry name" value="Alpha-D-Glucose-1,6-Bisphosphate, subunit A, domain 3"/>
    <property type="match status" value="3"/>
</dbReference>
<dbReference type="AlphaFoldDB" id="A0A0G1TQP3"/>
<evidence type="ECO:0000256" key="5">
    <source>
        <dbReference type="ARBA" id="ARBA00022723"/>
    </source>
</evidence>
<dbReference type="SUPFAM" id="SSF55957">
    <property type="entry name" value="Phosphoglucomutase, C-terminal domain"/>
    <property type="match status" value="1"/>
</dbReference>
<dbReference type="Gene3D" id="3.30.310.50">
    <property type="entry name" value="Alpha-D-phosphohexomutase, C-terminal domain"/>
    <property type="match status" value="1"/>
</dbReference>
<dbReference type="GO" id="GO:0016868">
    <property type="term" value="F:intramolecular phosphotransferase activity"/>
    <property type="evidence" value="ECO:0007669"/>
    <property type="project" value="InterPro"/>
</dbReference>
<organism evidence="9 10">
    <name type="scientific">Candidatus Amesbacteria bacterium GW2011_GWA2_47_11</name>
    <dbReference type="NCBI Taxonomy" id="1618357"/>
    <lineage>
        <taxon>Bacteria</taxon>
        <taxon>Candidatus Amesiibacteriota</taxon>
    </lineage>
</organism>
<dbReference type="InterPro" id="IPR005844">
    <property type="entry name" value="A-D-PHexomutase_a/b/a-I"/>
</dbReference>
<reference evidence="9 10" key="1">
    <citation type="journal article" date="2015" name="Nature">
        <title>rRNA introns, odd ribosomes, and small enigmatic genomes across a large radiation of phyla.</title>
        <authorList>
            <person name="Brown C.T."/>
            <person name="Hug L.A."/>
            <person name="Thomas B.C."/>
            <person name="Sharon I."/>
            <person name="Castelle C.J."/>
            <person name="Singh A."/>
            <person name="Wilkins M.J."/>
            <person name="Williams K.H."/>
            <person name="Banfield J.F."/>
        </authorList>
    </citation>
    <scope>NUCLEOTIDE SEQUENCE [LARGE SCALE GENOMIC DNA]</scope>
</reference>
<evidence type="ECO:0000313" key="10">
    <source>
        <dbReference type="Proteomes" id="UP000034607"/>
    </source>
</evidence>
<evidence type="ECO:0000256" key="4">
    <source>
        <dbReference type="ARBA" id="ARBA00022553"/>
    </source>
</evidence>
<comment type="similarity">
    <text evidence="3">Belongs to the PGI/PMI family.</text>
</comment>
<dbReference type="GO" id="GO:0097367">
    <property type="term" value="F:carbohydrate derivative binding"/>
    <property type="evidence" value="ECO:0007669"/>
    <property type="project" value="InterPro"/>
</dbReference>
<dbReference type="InterPro" id="IPR016055">
    <property type="entry name" value="A-D-PHexomutase_a/b/a-I/II/III"/>
</dbReference>
<dbReference type="EMBL" id="LCNM01000007">
    <property type="protein sequence ID" value="KKU56493.1"/>
    <property type="molecule type" value="Genomic_DNA"/>
</dbReference>
<dbReference type="GO" id="GO:0004347">
    <property type="term" value="F:glucose-6-phosphate isomerase activity"/>
    <property type="evidence" value="ECO:0007669"/>
    <property type="project" value="InterPro"/>
</dbReference>
<accession>A0A0G1TQP3</accession>
<dbReference type="SUPFAM" id="SSF53697">
    <property type="entry name" value="SIS domain"/>
    <property type="match status" value="1"/>
</dbReference>
<dbReference type="InterPro" id="IPR035484">
    <property type="entry name" value="SIS_PGI/PMI_1"/>
</dbReference>
<dbReference type="InterPro" id="IPR005845">
    <property type="entry name" value="A-D-PHexomutase_a/b/a-II"/>
</dbReference>
<gene>
    <name evidence="9" type="ORF">UX78_C0007G0019</name>
</gene>
<dbReference type="SUPFAM" id="SSF53738">
    <property type="entry name" value="Phosphoglucomutase, first 3 domains"/>
    <property type="match status" value="2"/>
</dbReference>
<evidence type="ECO:0000259" key="8">
    <source>
        <dbReference type="PROSITE" id="PS51464"/>
    </source>
</evidence>
<feature type="domain" description="SIS" evidence="8">
    <location>
        <begin position="479"/>
        <end position="624"/>
    </location>
</feature>